<dbReference type="SUPFAM" id="SSF54637">
    <property type="entry name" value="Thioesterase/thiol ester dehydrase-isomerase"/>
    <property type="match status" value="2"/>
</dbReference>
<dbReference type="PANTHER" id="PTHR30272:SF1">
    <property type="entry name" value="3-HYDROXYACYL-[ACYL-CARRIER-PROTEIN] DEHYDRATASE"/>
    <property type="match status" value="1"/>
</dbReference>
<dbReference type="Gene3D" id="3.10.129.10">
    <property type="entry name" value="Hotdog Thioesterase"/>
    <property type="match status" value="2"/>
</dbReference>
<gene>
    <name evidence="4" type="ORF">ACI2L5_40920</name>
</gene>
<dbReference type="Pfam" id="PF22818">
    <property type="entry name" value="ApeI-like"/>
    <property type="match status" value="1"/>
</dbReference>
<dbReference type="RefSeq" id="WP_404748283.1">
    <property type="nucleotide sequence ID" value="NZ_JBJDQH010000016.1"/>
</dbReference>
<protein>
    <submittedName>
        <fullName evidence="4">3-hydroxyacyl-ACP dehydratase FabZ family protein</fullName>
        <ecNumber evidence="4">4.2.1.-</ecNumber>
    </submittedName>
</protein>
<dbReference type="Pfam" id="PF07977">
    <property type="entry name" value="FabA"/>
    <property type="match status" value="1"/>
</dbReference>
<feature type="domain" description="ApeI dehydratase-like" evidence="3">
    <location>
        <begin position="27"/>
        <end position="103"/>
    </location>
</feature>
<sequence>MLTTTACGPVDGTIEVVDPGAPGGRPARTRVHIDANERVFAGHFPGFPVFPGVCVVEYAHRGALATLPEPGEHWTLAAVESSRFTSPVFPGDLLSCDITWSRGTGPRQAGAWRCRVAVSTGRGPVALVRLRYARDGGGQREAAVAERTAEAAPAVPEHGTEHRTVITTSEIKQVLPHRYPMLLIDRVTELVPGGRATGLKAVTCNEPWYEGVRDMAAEEDYHYPWTALIESWCHVAGVLVAHDQPNPDVLRGQVMLLGGITDATPLRPAVPGDLVEHRVRLSRQVGETFMFEGESRIGDETALTVGRLVMTMRPAAALTDAVPTGGE</sequence>
<dbReference type="Proteomes" id="UP001620295">
    <property type="component" value="Unassembled WGS sequence"/>
</dbReference>
<dbReference type="EC" id="4.2.1.-" evidence="4"/>
<reference evidence="4 5" key="1">
    <citation type="submission" date="2024-11" db="EMBL/GenBank/DDBJ databases">
        <title>The Natural Products Discovery Center: Release of the First 8490 Sequenced Strains for Exploring Actinobacteria Biosynthetic Diversity.</title>
        <authorList>
            <person name="Kalkreuter E."/>
            <person name="Kautsar S.A."/>
            <person name="Yang D."/>
            <person name="Bader C.D."/>
            <person name="Teijaro C.N."/>
            <person name="Fluegel L."/>
            <person name="Davis C.M."/>
            <person name="Simpson J.R."/>
            <person name="Lauterbach L."/>
            <person name="Steele A.D."/>
            <person name="Gui C."/>
            <person name="Meng S."/>
            <person name="Li G."/>
            <person name="Viehrig K."/>
            <person name="Ye F."/>
            <person name="Su P."/>
            <person name="Kiefer A.F."/>
            <person name="Nichols A."/>
            <person name="Cepeda A.J."/>
            <person name="Yan W."/>
            <person name="Fan B."/>
            <person name="Jiang Y."/>
            <person name="Adhikari A."/>
            <person name="Zheng C.-J."/>
            <person name="Schuster L."/>
            <person name="Cowan T.M."/>
            <person name="Smanski M.J."/>
            <person name="Chevrette M.G."/>
            <person name="De Carvalho L.P.S."/>
            <person name="Shen B."/>
        </authorList>
    </citation>
    <scope>NUCLEOTIDE SEQUENCE [LARGE SCALE GENOMIC DNA]</scope>
    <source>
        <strain evidence="4 5">NPDC020863</strain>
    </source>
</reference>
<keyword evidence="2 4" id="KW-0456">Lyase</keyword>
<evidence type="ECO:0000259" key="3">
    <source>
        <dbReference type="Pfam" id="PF22818"/>
    </source>
</evidence>
<dbReference type="GO" id="GO:0016829">
    <property type="term" value="F:lyase activity"/>
    <property type="evidence" value="ECO:0007669"/>
    <property type="project" value="UniProtKB-KW"/>
</dbReference>
<accession>A0ABW8M4A9</accession>
<evidence type="ECO:0000256" key="2">
    <source>
        <dbReference type="ARBA" id="ARBA00023239"/>
    </source>
</evidence>
<dbReference type="EMBL" id="JBJDQH010000016">
    <property type="protein sequence ID" value="MFK4271241.1"/>
    <property type="molecule type" value="Genomic_DNA"/>
</dbReference>
<evidence type="ECO:0000313" key="5">
    <source>
        <dbReference type="Proteomes" id="UP001620295"/>
    </source>
</evidence>
<dbReference type="InterPro" id="IPR054545">
    <property type="entry name" value="ApeI-like"/>
</dbReference>
<dbReference type="CDD" id="cd00493">
    <property type="entry name" value="FabA_FabZ"/>
    <property type="match status" value="1"/>
</dbReference>
<evidence type="ECO:0000313" key="4">
    <source>
        <dbReference type="EMBL" id="MFK4271241.1"/>
    </source>
</evidence>
<proteinExistence type="inferred from homology"/>
<name>A0ABW8M4A9_9ACTN</name>
<dbReference type="InterPro" id="IPR013114">
    <property type="entry name" value="FabA_FabZ"/>
</dbReference>
<dbReference type="PANTHER" id="PTHR30272">
    <property type="entry name" value="3-HYDROXYACYL-[ACYL-CARRIER-PROTEIN] DEHYDRATASE"/>
    <property type="match status" value="1"/>
</dbReference>
<keyword evidence="5" id="KW-1185">Reference proteome</keyword>
<evidence type="ECO:0000256" key="1">
    <source>
        <dbReference type="ARBA" id="ARBA00009174"/>
    </source>
</evidence>
<comment type="similarity">
    <text evidence="1">Belongs to the thioester dehydratase family. FabZ subfamily.</text>
</comment>
<comment type="caution">
    <text evidence="4">The sequence shown here is derived from an EMBL/GenBank/DDBJ whole genome shotgun (WGS) entry which is preliminary data.</text>
</comment>
<dbReference type="InterPro" id="IPR029069">
    <property type="entry name" value="HotDog_dom_sf"/>
</dbReference>
<organism evidence="4 5">
    <name type="scientific">Streptomyces milbemycinicus</name>
    <dbReference type="NCBI Taxonomy" id="476552"/>
    <lineage>
        <taxon>Bacteria</taxon>
        <taxon>Bacillati</taxon>
        <taxon>Actinomycetota</taxon>
        <taxon>Actinomycetes</taxon>
        <taxon>Kitasatosporales</taxon>
        <taxon>Streptomycetaceae</taxon>
        <taxon>Streptomyces</taxon>
    </lineage>
</organism>